<accession>A0AAE1JZ38</accession>
<keyword evidence="2" id="KW-1185">Reference proteome</keyword>
<gene>
    <name evidence="1" type="ORF">Pcinc_033260</name>
</gene>
<proteinExistence type="predicted"/>
<protein>
    <submittedName>
        <fullName evidence="1">Uncharacterized protein</fullName>
    </submittedName>
</protein>
<organism evidence="1 2">
    <name type="scientific">Petrolisthes cinctipes</name>
    <name type="common">Flat porcelain crab</name>
    <dbReference type="NCBI Taxonomy" id="88211"/>
    <lineage>
        <taxon>Eukaryota</taxon>
        <taxon>Metazoa</taxon>
        <taxon>Ecdysozoa</taxon>
        <taxon>Arthropoda</taxon>
        <taxon>Crustacea</taxon>
        <taxon>Multicrustacea</taxon>
        <taxon>Malacostraca</taxon>
        <taxon>Eumalacostraca</taxon>
        <taxon>Eucarida</taxon>
        <taxon>Decapoda</taxon>
        <taxon>Pleocyemata</taxon>
        <taxon>Anomura</taxon>
        <taxon>Galatheoidea</taxon>
        <taxon>Porcellanidae</taxon>
        <taxon>Petrolisthes</taxon>
    </lineage>
</organism>
<dbReference type="AlphaFoldDB" id="A0AAE1JZ38"/>
<reference evidence="1" key="1">
    <citation type="submission" date="2023-10" db="EMBL/GenBank/DDBJ databases">
        <title>Genome assemblies of two species of porcelain crab, Petrolisthes cinctipes and Petrolisthes manimaculis (Anomura: Porcellanidae).</title>
        <authorList>
            <person name="Angst P."/>
        </authorList>
    </citation>
    <scope>NUCLEOTIDE SEQUENCE</scope>
    <source>
        <strain evidence="1">PB745_01</strain>
        <tissue evidence="1">Gill</tissue>
    </source>
</reference>
<comment type="caution">
    <text evidence="1">The sequence shown here is derived from an EMBL/GenBank/DDBJ whole genome shotgun (WGS) entry which is preliminary data.</text>
</comment>
<dbReference type="Proteomes" id="UP001286313">
    <property type="component" value="Unassembled WGS sequence"/>
</dbReference>
<dbReference type="EMBL" id="JAWQEG010004649">
    <property type="protein sequence ID" value="KAK3860707.1"/>
    <property type="molecule type" value="Genomic_DNA"/>
</dbReference>
<evidence type="ECO:0000313" key="2">
    <source>
        <dbReference type="Proteomes" id="UP001286313"/>
    </source>
</evidence>
<name>A0AAE1JZ38_PETCI</name>
<evidence type="ECO:0000313" key="1">
    <source>
        <dbReference type="EMBL" id="KAK3860707.1"/>
    </source>
</evidence>
<sequence>MYSRSWEVVRAPGQPGHNIIKLSSLTRCLGVPSPPLPPAAATAINSGGVAVGGGATDATLTLPCHPPTAHLPTTLQYMRRCGQRGWWVVWRPGTHRPPFPPTPPTAEI</sequence>